<dbReference type="InterPro" id="IPR003660">
    <property type="entry name" value="HAMP_dom"/>
</dbReference>
<dbReference type="EC" id="2.7.13.3" evidence="3"/>
<evidence type="ECO:0000259" key="11">
    <source>
        <dbReference type="PROSITE" id="PS50109"/>
    </source>
</evidence>
<dbReference type="InterPro" id="IPR036097">
    <property type="entry name" value="HisK_dim/P_sf"/>
</dbReference>
<dbReference type="CDD" id="cd00075">
    <property type="entry name" value="HATPase"/>
    <property type="match status" value="1"/>
</dbReference>
<dbReference type="InterPro" id="IPR036890">
    <property type="entry name" value="HATPase_C_sf"/>
</dbReference>
<gene>
    <name evidence="13" type="ORF">D3226_10745</name>
</gene>
<name>A0ABS1SQK3_9MICO</name>
<dbReference type="SMART" id="SM00304">
    <property type="entry name" value="HAMP"/>
    <property type="match status" value="1"/>
</dbReference>
<evidence type="ECO:0000313" key="14">
    <source>
        <dbReference type="Proteomes" id="UP001646141"/>
    </source>
</evidence>
<dbReference type="InterPro" id="IPR003661">
    <property type="entry name" value="HisK_dim/P_dom"/>
</dbReference>
<dbReference type="SUPFAM" id="SSF47384">
    <property type="entry name" value="Homodimeric domain of signal transducing histidine kinase"/>
    <property type="match status" value="1"/>
</dbReference>
<evidence type="ECO:0000256" key="7">
    <source>
        <dbReference type="ARBA" id="ARBA00022777"/>
    </source>
</evidence>
<evidence type="ECO:0000256" key="3">
    <source>
        <dbReference type="ARBA" id="ARBA00012438"/>
    </source>
</evidence>
<reference evidence="13 14" key="1">
    <citation type="submission" date="2018-09" db="EMBL/GenBank/DDBJ databases">
        <title>Comparative genomics of Leucobacter spp.</title>
        <authorList>
            <person name="Reis A.C."/>
            <person name="Kolvenbach B.A."/>
            <person name="Corvini P.F.X."/>
            <person name="Nunes O.C."/>
        </authorList>
    </citation>
    <scope>NUCLEOTIDE SEQUENCE [LARGE SCALE GENOMIC DNA]</scope>
    <source>
        <strain evidence="13 14">L-1</strain>
    </source>
</reference>
<sequence>MRSADATQGRGHDRGRFRLTIRARITLSVALLIALGGGVLVVGLNLFMRYGPVWALQSVPAVPADTLDLGVDTVAPTSPYGDDAAELAAPTGNSDALSLAAPVLEIRDVTDVFQTLLWSSIIALLAIVALGAVAAWVLAGRVLAPLHDINAAARAATPGKLDRRVALRGPRDELTDLSDTLDDMLERLESAFRAQQLFAANASHELRTPLATQKAMLDVLLDGPEPTQAEYRLAAERLREVNARSIEMGEALLELTRAQIGLAAAGGSGGSASSGSLAIEPCEAGELAAVALDHAAARLAERGLTVDLDVEPHTVWINPAMFTRLLDNLLGNAARHATAGSRVALEWRADGAESVLTVRNTADPLPVDTLERLHQPFVRGGGRVRAETGSGLGLAIASAVAQTHGGELTVASTTRVEGAGPGLAEFRVEVRIPLEGPVATLAA</sequence>
<evidence type="ECO:0000256" key="4">
    <source>
        <dbReference type="ARBA" id="ARBA00022553"/>
    </source>
</evidence>
<dbReference type="Gene3D" id="1.10.287.130">
    <property type="match status" value="1"/>
</dbReference>
<keyword evidence="8 10" id="KW-1133">Transmembrane helix</keyword>
<dbReference type="CDD" id="cd00082">
    <property type="entry name" value="HisKA"/>
    <property type="match status" value="1"/>
</dbReference>
<dbReference type="RefSeq" id="WP_202382526.1">
    <property type="nucleotide sequence ID" value="NZ_BAAAMA010000001.1"/>
</dbReference>
<evidence type="ECO:0000313" key="13">
    <source>
        <dbReference type="EMBL" id="MBL3690431.1"/>
    </source>
</evidence>
<dbReference type="EMBL" id="QYAD01000003">
    <property type="protein sequence ID" value="MBL3690431.1"/>
    <property type="molecule type" value="Genomic_DNA"/>
</dbReference>
<dbReference type="CDD" id="cd06225">
    <property type="entry name" value="HAMP"/>
    <property type="match status" value="1"/>
</dbReference>
<feature type="domain" description="HAMP" evidence="12">
    <location>
        <begin position="140"/>
        <end position="193"/>
    </location>
</feature>
<feature type="transmembrane region" description="Helical" evidence="10">
    <location>
        <begin position="21"/>
        <end position="48"/>
    </location>
</feature>
<feature type="transmembrane region" description="Helical" evidence="10">
    <location>
        <begin position="116"/>
        <end position="139"/>
    </location>
</feature>
<evidence type="ECO:0000256" key="6">
    <source>
        <dbReference type="ARBA" id="ARBA00022692"/>
    </source>
</evidence>
<keyword evidence="9" id="KW-0902">Two-component regulatory system</keyword>
<keyword evidence="7 13" id="KW-0418">Kinase</keyword>
<evidence type="ECO:0000256" key="8">
    <source>
        <dbReference type="ARBA" id="ARBA00022989"/>
    </source>
</evidence>
<proteinExistence type="predicted"/>
<dbReference type="InterPro" id="IPR005467">
    <property type="entry name" value="His_kinase_dom"/>
</dbReference>
<dbReference type="Gene3D" id="6.10.340.10">
    <property type="match status" value="1"/>
</dbReference>
<evidence type="ECO:0000259" key="12">
    <source>
        <dbReference type="PROSITE" id="PS50885"/>
    </source>
</evidence>
<dbReference type="SUPFAM" id="SSF158472">
    <property type="entry name" value="HAMP domain-like"/>
    <property type="match status" value="1"/>
</dbReference>
<keyword evidence="4" id="KW-0597">Phosphoprotein</keyword>
<dbReference type="PANTHER" id="PTHR45436:SF5">
    <property type="entry name" value="SENSOR HISTIDINE KINASE TRCS"/>
    <property type="match status" value="1"/>
</dbReference>
<keyword evidence="6 10" id="KW-0812">Transmembrane</keyword>
<keyword evidence="10" id="KW-0472">Membrane</keyword>
<dbReference type="PROSITE" id="PS50885">
    <property type="entry name" value="HAMP"/>
    <property type="match status" value="1"/>
</dbReference>
<dbReference type="SMART" id="SM00388">
    <property type="entry name" value="HisKA"/>
    <property type="match status" value="1"/>
</dbReference>
<evidence type="ECO:0000256" key="9">
    <source>
        <dbReference type="ARBA" id="ARBA00023012"/>
    </source>
</evidence>
<evidence type="ECO:0000256" key="10">
    <source>
        <dbReference type="SAM" id="Phobius"/>
    </source>
</evidence>
<dbReference type="Pfam" id="PF00672">
    <property type="entry name" value="HAMP"/>
    <property type="match status" value="1"/>
</dbReference>
<feature type="domain" description="Histidine kinase" evidence="11">
    <location>
        <begin position="201"/>
        <end position="436"/>
    </location>
</feature>
<dbReference type="PANTHER" id="PTHR45436">
    <property type="entry name" value="SENSOR HISTIDINE KINASE YKOH"/>
    <property type="match status" value="1"/>
</dbReference>
<dbReference type="Pfam" id="PF00512">
    <property type="entry name" value="HisKA"/>
    <property type="match status" value="1"/>
</dbReference>
<dbReference type="Proteomes" id="UP001646141">
    <property type="component" value="Unassembled WGS sequence"/>
</dbReference>
<comment type="caution">
    <text evidence="13">The sequence shown here is derived from an EMBL/GenBank/DDBJ whole genome shotgun (WGS) entry which is preliminary data.</text>
</comment>
<organism evidence="13 14">
    <name type="scientific">Leucobacter chromiireducens subsp. chromiireducens</name>
    <dbReference type="NCBI Taxonomy" id="660067"/>
    <lineage>
        <taxon>Bacteria</taxon>
        <taxon>Bacillati</taxon>
        <taxon>Actinomycetota</taxon>
        <taxon>Actinomycetes</taxon>
        <taxon>Micrococcales</taxon>
        <taxon>Microbacteriaceae</taxon>
        <taxon>Leucobacter</taxon>
    </lineage>
</organism>
<dbReference type="InterPro" id="IPR050428">
    <property type="entry name" value="TCS_sensor_his_kinase"/>
</dbReference>
<evidence type="ECO:0000256" key="5">
    <source>
        <dbReference type="ARBA" id="ARBA00022679"/>
    </source>
</evidence>
<dbReference type="SMART" id="SM00387">
    <property type="entry name" value="HATPase_c"/>
    <property type="match status" value="1"/>
</dbReference>
<dbReference type="PROSITE" id="PS50109">
    <property type="entry name" value="HIS_KIN"/>
    <property type="match status" value="1"/>
</dbReference>
<keyword evidence="14" id="KW-1185">Reference proteome</keyword>
<dbReference type="Gene3D" id="3.30.565.10">
    <property type="entry name" value="Histidine kinase-like ATPase, C-terminal domain"/>
    <property type="match status" value="1"/>
</dbReference>
<dbReference type="InterPro" id="IPR003594">
    <property type="entry name" value="HATPase_dom"/>
</dbReference>
<comment type="subcellular location">
    <subcellularLocation>
        <location evidence="2">Cell membrane</location>
    </subcellularLocation>
</comment>
<dbReference type="Pfam" id="PF02518">
    <property type="entry name" value="HATPase_c"/>
    <property type="match status" value="1"/>
</dbReference>
<protein>
    <recommendedName>
        <fullName evidence="3">histidine kinase</fullName>
        <ecNumber evidence="3">2.7.13.3</ecNumber>
    </recommendedName>
</protein>
<accession>A0ABS1SQK3</accession>
<evidence type="ECO:0000256" key="2">
    <source>
        <dbReference type="ARBA" id="ARBA00004236"/>
    </source>
</evidence>
<evidence type="ECO:0000256" key="1">
    <source>
        <dbReference type="ARBA" id="ARBA00000085"/>
    </source>
</evidence>
<dbReference type="SUPFAM" id="SSF55874">
    <property type="entry name" value="ATPase domain of HSP90 chaperone/DNA topoisomerase II/histidine kinase"/>
    <property type="match status" value="1"/>
</dbReference>
<keyword evidence="5" id="KW-0808">Transferase</keyword>
<dbReference type="GO" id="GO:0016301">
    <property type="term" value="F:kinase activity"/>
    <property type="evidence" value="ECO:0007669"/>
    <property type="project" value="UniProtKB-KW"/>
</dbReference>
<comment type="catalytic activity">
    <reaction evidence="1">
        <text>ATP + protein L-histidine = ADP + protein N-phospho-L-histidine.</text>
        <dbReference type="EC" id="2.7.13.3"/>
    </reaction>
</comment>